<reference evidence="1 2" key="1">
    <citation type="submission" date="2018-08" db="EMBL/GenBank/DDBJ databases">
        <title>Genomic Encyclopedia of Type Strains, Phase III (KMG-III): the genomes of soil and plant-associated and newly described type strains.</title>
        <authorList>
            <person name="Whitman W."/>
        </authorList>
    </citation>
    <scope>NUCLEOTIDE SEQUENCE [LARGE SCALE GENOMIC DNA]</scope>
    <source>
        <strain evidence="1 2">325-5</strain>
    </source>
</reference>
<accession>A0A3D9RV98</accession>
<evidence type="ECO:0000313" key="1">
    <source>
        <dbReference type="EMBL" id="REE81671.1"/>
    </source>
</evidence>
<gene>
    <name evidence="1" type="ORF">BX611_1206</name>
</gene>
<dbReference type="Proteomes" id="UP000256429">
    <property type="component" value="Unassembled WGS sequence"/>
</dbReference>
<proteinExistence type="predicted"/>
<name>A0A3D9RV98_9FLAO</name>
<evidence type="ECO:0000313" key="2">
    <source>
        <dbReference type="Proteomes" id="UP000256429"/>
    </source>
</evidence>
<dbReference type="AlphaFoldDB" id="A0A3D9RV98"/>
<comment type="caution">
    <text evidence="1">The sequence shown here is derived from an EMBL/GenBank/DDBJ whole genome shotgun (WGS) entry which is preliminary data.</text>
</comment>
<protein>
    <submittedName>
        <fullName evidence="1">Uncharacterized protein</fullName>
    </submittedName>
</protein>
<sequence>MLVLEKSKVKIVKSATKKIYINTLIPNFNYRSKSGSLIYTNNCCVNL</sequence>
<dbReference type="EMBL" id="QTTQ01000010">
    <property type="protein sequence ID" value="REE81671.1"/>
    <property type="molecule type" value="Genomic_DNA"/>
</dbReference>
<organism evidence="1 2">
    <name type="scientific">Lutibacter oceani</name>
    <dbReference type="NCBI Taxonomy" id="1853311"/>
    <lineage>
        <taxon>Bacteria</taxon>
        <taxon>Pseudomonadati</taxon>
        <taxon>Bacteroidota</taxon>
        <taxon>Flavobacteriia</taxon>
        <taxon>Flavobacteriales</taxon>
        <taxon>Flavobacteriaceae</taxon>
        <taxon>Lutibacter</taxon>
    </lineage>
</organism>
<keyword evidence="2" id="KW-1185">Reference proteome</keyword>